<dbReference type="Gramene" id="OGLUM11G12320.1">
    <property type="protein sequence ID" value="OGLUM11G12320.1"/>
    <property type="gene ID" value="OGLUM11G12320"/>
</dbReference>
<dbReference type="EnsemblPlants" id="OGLUM11G12320.1">
    <property type="protein sequence ID" value="OGLUM11G12320.1"/>
    <property type="gene ID" value="OGLUM11G12320"/>
</dbReference>
<proteinExistence type="predicted"/>
<name>A0A0E0BIU0_9ORYZ</name>
<sequence>MGRHNKLPVPRPGRLKFGGRHELGRGGIWSVQMDGDDGGSCSSRQIDDNIGGSAGTAMVVKKRMTREVWDCLKKRFIGTDQVRNMRLQTLKSNITSMRMANIQTLVHTKRLTAMLVC</sequence>
<dbReference type="HOGENOM" id="CLU_2088589_0_0_1"/>
<evidence type="ECO:0000313" key="2">
    <source>
        <dbReference type="Proteomes" id="UP000026961"/>
    </source>
</evidence>
<reference evidence="1" key="2">
    <citation type="submission" date="2018-05" db="EMBL/GenBank/DDBJ databases">
        <title>OgluRS3 (Oryza glumaepatula Reference Sequence Version 3).</title>
        <authorList>
            <person name="Zhang J."/>
            <person name="Kudrna D."/>
            <person name="Lee S."/>
            <person name="Talag J."/>
            <person name="Welchert J."/>
            <person name="Wing R.A."/>
        </authorList>
    </citation>
    <scope>NUCLEOTIDE SEQUENCE [LARGE SCALE GENOMIC DNA]</scope>
</reference>
<reference evidence="1" key="1">
    <citation type="submission" date="2015-04" db="UniProtKB">
        <authorList>
            <consortium name="EnsemblPlants"/>
        </authorList>
    </citation>
    <scope>IDENTIFICATION</scope>
</reference>
<evidence type="ECO:0000313" key="1">
    <source>
        <dbReference type="EnsemblPlants" id="OGLUM11G12320.1"/>
    </source>
</evidence>
<dbReference type="AlphaFoldDB" id="A0A0E0BIU0"/>
<protein>
    <submittedName>
        <fullName evidence="1">Uncharacterized protein</fullName>
    </submittedName>
</protein>
<accession>A0A0E0BIU0</accession>
<dbReference type="Proteomes" id="UP000026961">
    <property type="component" value="Chromosome 11"/>
</dbReference>
<organism evidence="1">
    <name type="scientific">Oryza glumipatula</name>
    <dbReference type="NCBI Taxonomy" id="40148"/>
    <lineage>
        <taxon>Eukaryota</taxon>
        <taxon>Viridiplantae</taxon>
        <taxon>Streptophyta</taxon>
        <taxon>Embryophyta</taxon>
        <taxon>Tracheophyta</taxon>
        <taxon>Spermatophyta</taxon>
        <taxon>Magnoliopsida</taxon>
        <taxon>Liliopsida</taxon>
        <taxon>Poales</taxon>
        <taxon>Poaceae</taxon>
        <taxon>BOP clade</taxon>
        <taxon>Oryzoideae</taxon>
        <taxon>Oryzeae</taxon>
        <taxon>Oryzinae</taxon>
        <taxon>Oryza</taxon>
    </lineage>
</organism>
<keyword evidence="2" id="KW-1185">Reference proteome</keyword>